<feature type="transmembrane region" description="Helical" evidence="7">
    <location>
        <begin position="82"/>
        <end position="106"/>
    </location>
</feature>
<feature type="transmembrane region" description="Helical" evidence="7">
    <location>
        <begin position="237"/>
        <end position="255"/>
    </location>
</feature>
<feature type="domain" description="ABC transmembrane type-1" evidence="8">
    <location>
        <begin position="79"/>
        <end position="255"/>
    </location>
</feature>
<dbReference type="SUPFAM" id="SSF161098">
    <property type="entry name" value="MetI-like"/>
    <property type="match status" value="1"/>
</dbReference>
<accession>A0A1G5PNA0</accession>
<dbReference type="OrthoDB" id="258894at2"/>
<dbReference type="Pfam" id="PF00528">
    <property type="entry name" value="BPD_transp_1"/>
    <property type="match status" value="1"/>
</dbReference>
<keyword evidence="5 7" id="KW-1133">Transmembrane helix</keyword>
<evidence type="ECO:0000313" key="9">
    <source>
        <dbReference type="EMBL" id="SCZ50580.1"/>
    </source>
</evidence>
<evidence type="ECO:0000256" key="7">
    <source>
        <dbReference type="RuleBase" id="RU363032"/>
    </source>
</evidence>
<name>A0A1G5PNA0_9RHOB</name>
<gene>
    <name evidence="9" type="ORF">SAMN04488118_101313</name>
</gene>
<feature type="transmembrane region" description="Helical" evidence="7">
    <location>
        <begin position="206"/>
        <end position="225"/>
    </location>
</feature>
<keyword evidence="10" id="KW-1185">Reference proteome</keyword>
<dbReference type="InterPro" id="IPR000515">
    <property type="entry name" value="MetI-like"/>
</dbReference>
<evidence type="ECO:0000256" key="4">
    <source>
        <dbReference type="ARBA" id="ARBA00022692"/>
    </source>
</evidence>
<keyword evidence="6 7" id="KW-0472">Membrane</keyword>
<reference evidence="9 10" key="1">
    <citation type="submission" date="2016-10" db="EMBL/GenBank/DDBJ databases">
        <authorList>
            <person name="de Groot N.N."/>
        </authorList>
    </citation>
    <scope>NUCLEOTIDE SEQUENCE [LARGE SCALE GENOMIC DNA]</scope>
    <source>
        <strain evidence="9 10">U95</strain>
    </source>
</reference>
<proteinExistence type="inferred from homology"/>
<comment type="subcellular location">
    <subcellularLocation>
        <location evidence="1 7">Cell membrane</location>
        <topology evidence="1 7">Multi-pass membrane protein</topology>
    </subcellularLocation>
</comment>
<dbReference type="STRING" id="1156985.SAMN04488118_101313"/>
<dbReference type="GO" id="GO:0005886">
    <property type="term" value="C:plasma membrane"/>
    <property type="evidence" value="ECO:0007669"/>
    <property type="project" value="UniProtKB-SubCell"/>
</dbReference>
<dbReference type="Proteomes" id="UP000198767">
    <property type="component" value="Unassembled WGS sequence"/>
</dbReference>
<evidence type="ECO:0000256" key="3">
    <source>
        <dbReference type="ARBA" id="ARBA00022475"/>
    </source>
</evidence>
<dbReference type="RefSeq" id="WP_090215150.1">
    <property type="nucleotide sequence ID" value="NZ_FMWG01000001.1"/>
</dbReference>
<evidence type="ECO:0000256" key="1">
    <source>
        <dbReference type="ARBA" id="ARBA00004651"/>
    </source>
</evidence>
<protein>
    <submittedName>
        <fullName evidence="9">NitT/TauT family transport system permease protein</fullName>
    </submittedName>
</protein>
<organism evidence="9 10">
    <name type="scientific">Epibacterium ulvae</name>
    <dbReference type="NCBI Taxonomy" id="1156985"/>
    <lineage>
        <taxon>Bacteria</taxon>
        <taxon>Pseudomonadati</taxon>
        <taxon>Pseudomonadota</taxon>
        <taxon>Alphaproteobacteria</taxon>
        <taxon>Rhodobacterales</taxon>
        <taxon>Roseobacteraceae</taxon>
        <taxon>Epibacterium</taxon>
    </lineage>
</organism>
<keyword evidence="3" id="KW-1003">Cell membrane</keyword>
<evidence type="ECO:0000313" key="10">
    <source>
        <dbReference type="Proteomes" id="UP000198767"/>
    </source>
</evidence>
<sequence length="270" mass="29499">MRWINKIPERPAAILLAALPFLAIFLAYAIASDIRLEANPQDKLLPAPSTIVETAQRLFTEPDRRSKEILLWNDTLASLGRLAAGVGIAATLSLAIGLAVGLLPYARSTLSSVIAVLSMVPPLALLPILFIVFGLGETSKIVLIVIGITPFMTRDLAQRVLEIPHEQIVKAQTLGASSAVIAMRVALPQVLPRLISNVRLSLGSAWLFLIAAEAVASNVGLGYRIFLVRRYLAMDVILTYVMWITVLAFLIDWLLKNLSRRAFPWMEAGL</sequence>
<dbReference type="AlphaFoldDB" id="A0A1G5PNA0"/>
<dbReference type="PANTHER" id="PTHR30151">
    <property type="entry name" value="ALKANE SULFONATE ABC TRANSPORTER-RELATED, MEMBRANE SUBUNIT"/>
    <property type="match status" value="1"/>
</dbReference>
<evidence type="ECO:0000256" key="5">
    <source>
        <dbReference type="ARBA" id="ARBA00022989"/>
    </source>
</evidence>
<evidence type="ECO:0000256" key="6">
    <source>
        <dbReference type="ARBA" id="ARBA00023136"/>
    </source>
</evidence>
<dbReference type="GO" id="GO:0010438">
    <property type="term" value="P:cellular response to sulfur starvation"/>
    <property type="evidence" value="ECO:0007669"/>
    <property type="project" value="TreeGrafter"/>
</dbReference>
<evidence type="ECO:0000256" key="2">
    <source>
        <dbReference type="ARBA" id="ARBA00022448"/>
    </source>
</evidence>
<dbReference type="CDD" id="cd06261">
    <property type="entry name" value="TM_PBP2"/>
    <property type="match status" value="1"/>
</dbReference>
<dbReference type="EMBL" id="FMWG01000001">
    <property type="protein sequence ID" value="SCZ50580.1"/>
    <property type="molecule type" value="Genomic_DNA"/>
</dbReference>
<dbReference type="GO" id="GO:0055085">
    <property type="term" value="P:transmembrane transport"/>
    <property type="evidence" value="ECO:0007669"/>
    <property type="project" value="InterPro"/>
</dbReference>
<dbReference type="InterPro" id="IPR035906">
    <property type="entry name" value="MetI-like_sf"/>
</dbReference>
<dbReference type="PANTHER" id="PTHR30151:SF25">
    <property type="entry name" value="TAURINE TRANSPORT SYSTEM PERMEASE PROTEIN TAUC"/>
    <property type="match status" value="1"/>
</dbReference>
<keyword evidence="4 7" id="KW-0812">Transmembrane</keyword>
<dbReference type="PROSITE" id="PS50928">
    <property type="entry name" value="ABC_TM1"/>
    <property type="match status" value="1"/>
</dbReference>
<dbReference type="Gene3D" id="1.10.3720.10">
    <property type="entry name" value="MetI-like"/>
    <property type="match status" value="1"/>
</dbReference>
<comment type="similarity">
    <text evidence="7">Belongs to the binding-protein-dependent transport system permease family.</text>
</comment>
<keyword evidence="2 7" id="KW-0813">Transport</keyword>
<feature type="transmembrane region" description="Helical" evidence="7">
    <location>
        <begin position="113"/>
        <end position="135"/>
    </location>
</feature>
<evidence type="ECO:0000259" key="8">
    <source>
        <dbReference type="PROSITE" id="PS50928"/>
    </source>
</evidence>